<name>A0A5B0NXC8_PUCGR</name>
<comment type="caution">
    <text evidence="1">The sequence shown here is derived from an EMBL/GenBank/DDBJ whole genome shotgun (WGS) entry which is preliminary data.</text>
</comment>
<accession>A0A5B0NXC8</accession>
<evidence type="ECO:0000313" key="2">
    <source>
        <dbReference type="Proteomes" id="UP000325313"/>
    </source>
</evidence>
<proteinExistence type="predicted"/>
<protein>
    <submittedName>
        <fullName evidence="1">Uncharacterized protein</fullName>
    </submittedName>
</protein>
<sequence>MALCSSNSLCLARAQLRVSPLVPLQIKNLYGAPSALSKVKSDRFLIMKLILALSALYAAKSDQSWTRSRLVVLGPLPSNQRREQSANNPESFMSAEILVAYPLRNRIVLSPPKRPPDLNLNLTLSNYCRYRYWSRWSYIIVAVPLRLSKPHH</sequence>
<gene>
    <name evidence="1" type="ORF">PGTUg99_010072</name>
</gene>
<dbReference type="AlphaFoldDB" id="A0A5B0NXC8"/>
<reference evidence="1 2" key="1">
    <citation type="submission" date="2019-05" db="EMBL/GenBank/DDBJ databases">
        <title>Emergence of the Ug99 lineage of the wheat stem rust pathogen through somatic hybridization.</title>
        <authorList>
            <person name="Li F."/>
            <person name="Upadhyaya N.M."/>
            <person name="Sperschneider J."/>
            <person name="Matny O."/>
            <person name="Nguyen-Phuc H."/>
            <person name="Mago R."/>
            <person name="Raley C."/>
            <person name="Miller M.E."/>
            <person name="Silverstein K.A.T."/>
            <person name="Henningsen E."/>
            <person name="Hirsch C.D."/>
            <person name="Visser B."/>
            <person name="Pretorius Z.A."/>
            <person name="Steffenson B.J."/>
            <person name="Schwessinger B."/>
            <person name="Dodds P.N."/>
            <person name="Figueroa M."/>
        </authorList>
    </citation>
    <scope>NUCLEOTIDE SEQUENCE [LARGE SCALE GENOMIC DNA]</scope>
    <source>
        <strain evidence="1 2">Ug99</strain>
    </source>
</reference>
<evidence type="ECO:0000313" key="1">
    <source>
        <dbReference type="EMBL" id="KAA1093623.1"/>
    </source>
</evidence>
<organism evidence="1 2">
    <name type="scientific">Puccinia graminis f. sp. tritici</name>
    <dbReference type="NCBI Taxonomy" id="56615"/>
    <lineage>
        <taxon>Eukaryota</taxon>
        <taxon>Fungi</taxon>
        <taxon>Dikarya</taxon>
        <taxon>Basidiomycota</taxon>
        <taxon>Pucciniomycotina</taxon>
        <taxon>Pucciniomycetes</taxon>
        <taxon>Pucciniales</taxon>
        <taxon>Pucciniaceae</taxon>
        <taxon>Puccinia</taxon>
    </lineage>
</organism>
<dbReference type="EMBL" id="VDEP01000373">
    <property type="protein sequence ID" value="KAA1093623.1"/>
    <property type="molecule type" value="Genomic_DNA"/>
</dbReference>
<dbReference type="Proteomes" id="UP000325313">
    <property type="component" value="Unassembled WGS sequence"/>
</dbReference>